<accession>A0A512M3X6</accession>
<dbReference type="EMBL" id="BKAG01000003">
    <property type="protein sequence ID" value="GEP41433.1"/>
    <property type="molecule type" value="Genomic_DNA"/>
</dbReference>
<keyword evidence="2" id="KW-0732">Signal</keyword>
<dbReference type="PANTHER" id="PTHR48081:SF13">
    <property type="entry name" value="ALPHA_BETA HYDROLASE"/>
    <property type="match status" value="1"/>
</dbReference>
<dbReference type="InterPro" id="IPR049492">
    <property type="entry name" value="BD-FAE-like_dom"/>
</dbReference>
<feature type="signal peptide" evidence="2">
    <location>
        <begin position="1"/>
        <end position="22"/>
    </location>
</feature>
<evidence type="ECO:0000313" key="4">
    <source>
        <dbReference type="EMBL" id="GEP41433.1"/>
    </source>
</evidence>
<evidence type="ECO:0000256" key="2">
    <source>
        <dbReference type="SAM" id="SignalP"/>
    </source>
</evidence>
<keyword evidence="5" id="KW-1185">Reference proteome</keyword>
<evidence type="ECO:0000313" key="5">
    <source>
        <dbReference type="Proteomes" id="UP000321577"/>
    </source>
</evidence>
<comment type="caution">
    <text evidence="4">The sequence shown here is derived from an EMBL/GenBank/DDBJ whole genome shotgun (WGS) entry which is preliminary data.</text>
</comment>
<dbReference type="AlphaFoldDB" id="A0A512M3X6"/>
<dbReference type="InterPro" id="IPR050300">
    <property type="entry name" value="GDXG_lipolytic_enzyme"/>
</dbReference>
<protein>
    <recommendedName>
        <fullName evidence="3">BD-FAE-like domain-containing protein</fullName>
    </recommendedName>
</protein>
<keyword evidence="1" id="KW-0378">Hydrolase</keyword>
<feature type="domain" description="BD-FAE-like" evidence="3">
    <location>
        <begin position="49"/>
        <end position="258"/>
    </location>
</feature>
<dbReference type="GO" id="GO:0016787">
    <property type="term" value="F:hydrolase activity"/>
    <property type="evidence" value="ECO:0007669"/>
    <property type="project" value="UniProtKB-KW"/>
</dbReference>
<dbReference type="Gene3D" id="3.40.50.1820">
    <property type="entry name" value="alpha/beta hydrolase"/>
    <property type="match status" value="1"/>
</dbReference>
<dbReference type="OrthoDB" id="24847at2"/>
<reference evidence="4 5" key="1">
    <citation type="submission" date="2019-07" db="EMBL/GenBank/DDBJ databases">
        <title>Whole genome shotgun sequence of Brevifollis gellanilyticus NBRC 108608.</title>
        <authorList>
            <person name="Hosoyama A."/>
            <person name="Uohara A."/>
            <person name="Ohji S."/>
            <person name="Ichikawa N."/>
        </authorList>
    </citation>
    <scope>NUCLEOTIDE SEQUENCE [LARGE SCALE GENOMIC DNA]</scope>
    <source>
        <strain evidence="4 5">NBRC 108608</strain>
    </source>
</reference>
<dbReference type="PANTHER" id="PTHR48081">
    <property type="entry name" value="AB HYDROLASE SUPERFAMILY PROTEIN C4A8.06C"/>
    <property type="match status" value="1"/>
</dbReference>
<dbReference type="Proteomes" id="UP000321577">
    <property type="component" value="Unassembled WGS sequence"/>
</dbReference>
<dbReference type="Pfam" id="PF20434">
    <property type="entry name" value="BD-FAE"/>
    <property type="match status" value="1"/>
</dbReference>
<gene>
    <name evidence="4" type="ORF">BGE01nite_07240</name>
</gene>
<dbReference type="SUPFAM" id="SSF53474">
    <property type="entry name" value="alpha/beta-Hydrolases"/>
    <property type="match status" value="1"/>
</dbReference>
<feature type="chain" id="PRO_5022091964" description="BD-FAE-like domain-containing protein" evidence="2">
    <location>
        <begin position="23"/>
        <end position="309"/>
    </location>
</feature>
<name>A0A512M3X6_9BACT</name>
<evidence type="ECO:0000259" key="3">
    <source>
        <dbReference type="Pfam" id="PF20434"/>
    </source>
</evidence>
<dbReference type="RefSeq" id="WP_146848891.1">
    <property type="nucleotide sequence ID" value="NZ_BKAG01000003.1"/>
</dbReference>
<evidence type="ECO:0000256" key="1">
    <source>
        <dbReference type="ARBA" id="ARBA00022801"/>
    </source>
</evidence>
<organism evidence="4 5">
    <name type="scientific">Brevifollis gellanilyticus</name>
    <dbReference type="NCBI Taxonomy" id="748831"/>
    <lineage>
        <taxon>Bacteria</taxon>
        <taxon>Pseudomonadati</taxon>
        <taxon>Verrucomicrobiota</taxon>
        <taxon>Verrucomicrobiia</taxon>
        <taxon>Verrucomicrobiales</taxon>
        <taxon>Verrucomicrobiaceae</taxon>
    </lineage>
</organism>
<dbReference type="InterPro" id="IPR029058">
    <property type="entry name" value="AB_hydrolase_fold"/>
</dbReference>
<proteinExistence type="predicted"/>
<sequence>MHLPTALGVCLVTLGTCLIAQADPSPAPEGYIAVRNLDYAGQDNPRQKLDLYLPEKPPGKLLPLIAYIHGGGWEGGTKDDAGVTLHFIKQGGYAGASIGYRLTNEAHWPSQVYDVKAALRWLKSHAKDHGIDPDRIALFGISAGGHLVSLLGTSYGVKELEGDVGKAGDSVRPVCIANFCGPANFLTFYGKGSVIDADKPNSAIAKLFGGPMSKHLEEARAASPVTYVTKDDPPFLHMHGTADTLVPYAQAEEFDAALDKAGVSSTLLTGKDAPHVFFSKDLIDKMQTFFDKHLQGKPGDVKQGPVAAK</sequence>